<proteinExistence type="predicted"/>
<evidence type="ECO:0000313" key="3">
    <source>
        <dbReference type="Proteomes" id="UP000005801"/>
    </source>
</evidence>
<dbReference type="eggNOG" id="ENOG502ZNZX">
    <property type="taxonomic scope" value="Bacteria"/>
</dbReference>
<name>A6G5J1_9BACT</name>
<feature type="compositionally biased region" description="Basic and acidic residues" evidence="1">
    <location>
        <begin position="206"/>
        <end position="227"/>
    </location>
</feature>
<dbReference type="EMBL" id="ABCS01000025">
    <property type="protein sequence ID" value="EDM78934.1"/>
    <property type="molecule type" value="Genomic_DNA"/>
</dbReference>
<sequence>MLIVTGTKRSGTSMWMQILIAAGFPPFGEAFPSNWGETLRGANPAGFYESLLRQGIYWRTNPHPRTGAYFFPEQVERHVVKVFIPGLVRSDRAYIGRVVATVRAWREYVHSLERLYAMEDEARLEQKPEAPRPARIPSGLEWWSENFALVRDIAIRRYPIHVQSYDGLLADPAKVIHSTLRWIGDAEVGPQQAEAAVAVVEPKLRTQTRADEDAAKAEAETETKTPEDPASLGGVPAEFVPLFDELYATIHAGKGMAKSFILELNAANQRLLPIIQAAQAKVHAEKKRRRPDAQSTDGAGPAPRPGGSFPDEALDWT</sequence>
<evidence type="ECO:0008006" key="4">
    <source>
        <dbReference type="Google" id="ProtNLM"/>
    </source>
</evidence>
<dbReference type="SUPFAM" id="SSF52540">
    <property type="entry name" value="P-loop containing nucleoside triphosphate hydrolases"/>
    <property type="match status" value="1"/>
</dbReference>
<accession>A6G5J1</accession>
<evidence type="ECO:0000313" key="2">
    <source>
        <dbReference type="EMBL" id="EDM78934.1"/>
    </source>
</evidence>
<gene>
    <name evidence="2" type="ORF">PPSIR1_03658</name>
</gene>
<reference evidence="2 3" key="1">
    <citation type="submission" date="2007-06" db="EMBL/GenBank/DDBJ databases">
        <authorList>
            <person name="Shimkets L."/>
            <person name="Ferriera S."/>
            <person name="Johnson J."/>
            <person name="Kravitz S."/>
            <person name="Beeson K."/>
            <person name="Sutton G."/>
            <person name="Rogers Y.-H."/>
            <person name="Friedman R."/>
            <person name="Frazier M."/>
            <person name="Venter J.C."/>
        </authorList>
    </citation>
    <scope>NUCLEOTIDE SEQUENCE [LARGE SCALE GENOMIC DNA]</scope>
    <source>
        <strain evidence="2 3">SIR-1</strain>
    </source>
</reference>
<dbReference type="AlphaFoldDB" id="A6G5J1"/>
<dbReference type="STRING" id="391625.PPSIR1_03658"/>
<feature type="region of interest" description="Disordered" evidence="1">
    <location>
        <begin position="282"/>
        <end position="317"/>
    </location>
</feature>
<organism evidence="2 3">
    <name type="scientific">Plesiocystis pacifica SIR-1</name>
    <dbReference type="NCBI Taxonomy" id="391625"/>
    <lineage>
        <taxon>Bacteria</taxon>
        <taxon>Pseudomonadati</taxon>
        <taxon>Myxococcota</taxon>
        <taxon>Polyangia</taxon>
        <taxon>Nannocystales</taxon>
        <taxon>Nannocystaceae</taxon>
        <taxon>Plesiocystis</taxon>
    </lineage>
</organism>
<protein>
    <recommendedName>
        <fullName evidence="4">Sulfotransferase domain-containing protein</fullName>
    </recommendedName>
</protein>
<dbReference type="RefSeq" id="WP_006971990.1">
    <property type="nucleotide sequence ID" value="NZ_ABCS01000025.1"/>
</dbReference>
<dbReference type="Proteomes" id="UP000005801">
    <property type="component" value="Unassembled WGS sequence"/>
</dbReference>
<dbReference type="OrthoDB" id="5498708at2"/>
<comment type="caution">
    <text evidence="2">The sequence shown here is derived from an EMBL/GenBank/DDBJ whole genome shotgun (WGS) entry which is preliminary data.</text>
</comment>
<feature type="region of interest" description="Disordered" evidence="1">
    <location>
        <begin position="206"/>
        <end position="234"/>
    </location>
</feature>
<dbReference type="InterPro" id="IPR027417">
    <property type="entry name" value="P-loop_NTPase"/>
</dbReference>
<keyword evidence="3" id="KW-1185">Reference proteome</keyword>
<evidence type="ECO:0000256" key="1">
    <source>
        <dbReference type="SAM" id="MobiDB-lite"/>
    </source>
</evidence>